<dbReference type="InterPro" id="IPR037066">
    <property type="entry name" value="Plug_dom_sf"/>
</dbReference>
<gene>
    <name evidence="2" type="ORF">SAMN05421766_10783</name>
</gene>
<dbReference type="RefSeq" id="WP_175609923.1">
    <property type="nucleotide sequence ID" value="NZ_FTOB01000007.1"/>
</dbReference>
<evidence type="ECO:0000313" key="2">
    <source>
        <dbReference type="EMBL" id="SIT02651.1"/>
    </source>
</evidence>
<dbReference type="Proteomes" id="UP000185728">
    <property type="component" value="Unassembled WGS sequence"/>
</dbReference>
<reference evidence="2 3" key="1">
    <citation type="submission" date="2017-01" db="EMBL/GenBank/DDBJ databases">
        <authorList>
            <person name="Varghese N."/>
            <person name="Submissions S."/>
        </authorList>
    </citation>
    <scope>NUCLEOTIDE SEQUENCE [LARGE SCALE GENOMIC DNA]</scope>
    <source>
        <strain evidence="2 3">DSM 2061</strain>
    </source>
</reference>
<proteinExistence type="predicted"/>
<name>A0ABY1L428_9FLAO</name>
<feature type="signal peptide" evidence="1">
    <location>
        <begin position="1"/>
        <end position="24"/>
    </location>
</feature>
<dbReference type="InterPro" id="IPR008969">
    <property type="entry name" value="CarboxyPept-like_regulatory"/>
</dbReference>
<sequence>MKKLRPIYLVITALLWLSTHKGMAQDTSELFEVSATLLNQAGEVCDKATIMASNSKNRTFTDLNGVFSIRTNKEDVLVISASGFERTTVNVTNGQLESTSIILKEWGTIDADRKISVAYGDLPFERITGSVERITGDELSDYPTTFVQEALAGRLSGLTSNYGSASPEVENFSNSVRGAGVGEVYLDGIPSNLVLTSGEVDNIVLAKDYGSSFLYGITAAPGAMIVKTKKGLKGDRSIKFKVRRGVRTPTFLPEMMNAQDYAKNYNQALANDGISPIYNQNTIDAYTNKRDTVRNPNQDYHKKFASDLANYRHITGEFSGGNEITQYFSHLGYYTTDGIESEGDGRKLSRLRLNNNLQIKVSDFVSVDLGIGGSFNKRKAPLMSGDDAFNTMYQYPANALPFKINDSIYARNPEYGTNLLVNLAHGSIIEDTRRDANARLGLNFDLSTLAKGLSFSSLVGLYSYNNLSKRLDPTVDMAEPFFTKTLTGQDTLVLRNYTKGATDTGWAKLGDRVDRNQFIKAAFNYDRSFGDHHDLTADLVYTKESKSGSQLGQEEHYRNIGFRANYLMAKKYVFEGNWMNSAVRQLQKKQRRTITYATGVAWLAHKENFLKNAQWLDFLKLRANYGMQGRPVGQFFLEDDQYSGSGAGTFGVVGATSSSGGYRRVFTGADDIVMPKQEYLNVGFDFQMFKHKLNGQINYYNIRNYDELVVPNNLYALLAANDDYLPYINFSDNERKGFDGSISYRKKLGDFRFSIGANAMYNTTYVTKSNSIDYPEEARNQMGNQGGRIIGLEADGIFQNQAEIDAAVPSKFGEVKPGDIRYKDYNGDGTIDEKDYHEIGRSPRLSYGLNYGMKYKNWAFSLHGDGVAGGSFNDGLYWNRGTNAYAQELSKSWPATNELPRLTTLSNSNNYRNSTFWLKDASYFNVRSITLEYTIPQNLIQKSFIKEITFFTSGKNLFVLSSVKDRYMPSPNKGYSQYPVLKSYEVGLEVSF</sequence>
<protein>
    <submittedName>
        <fullName evidence="2">TonB-linked outer membrane protein, SusC/RagA family</fullName>
    </submittedName>
</protein>
<dbReference type="SUPFAM" id="SSF56935">
    <property type="entry name" value="Porins"/>
    <property type="match status" value="1"/>
</dbReference>
<dbReference type="InterPro" id="IPR023996">
    <property type="entry name" value="TonB-dep_OMP_SusC/RagA"/>
</dbReference>
<dbReference type="Gene3D" id="2.170.130.10">
    <property type="entry name" value="TonB-dependent receptor, plug domain"/>
    <property type="match status" value="1"/>
</dbReference>
<keyword evidence="1" id="KW-0732">Signal</keyword>
<accession>A0ABY1L428</accession>
<organism evidence="2 3">
    <name type="scientific">Zobellia uliginosa</name>
    <dbReference type="NCBI Taxonomy" id="143224"/>
    <lineage>
        <taxon>Bacteria</taxon>
        <taxon>Pseudomonadati</taxon>
        <taxon>Bacteroidota</taxon>
        <taxon>Flavobacteriia</taxon>
        <taxon>Flavobacteriales</taxon>
        <taxon>Flavobacteriaceae</taxon>
        <taxon>Zobellia</taxon>
    </lineage>
</organism>
<dbReference type="SUPFAM" id="SSF49464">
    <property type="entry name" value="Carboxypeptidase regulatory domain-like"/>
    <property type="match status" value="1"/>
</dbReference>
<dbReference type="NCBIfam" id="TIGR04056">
    <property type="entry name" value="OMP_RagA_SusC"/>
    <property type="match status" value="1"/>
</dbReference>
<dbReference type="PROSITE" id="PS00018">
    <property type="entry name" value="EF_HAND_1"/>
    <property type="match status" value="1"/>
</dbReference>
<dbReference type="EMBL" id="FTOB01000007">
    <property type="protein sequence ID" value="SIT02651.1"/>
    <property type="molecule type" value="Genomic_DNA"/>
</dbReference>
<feature type="chain" id="PRO_5045502987" evidence="1">
    <location>
        <begin position="25"/>
        <end position="992"/>
    </location>
</feature>
<comment type="caution">
    <text evidence="2">The sequence shown here is derived from an EMBL/GenBank/DDBJ whole genome shotgun (WGS) entry which is preliminary data.</text>
</comment>
<evidence type="ECO:0000313" key="3">
    <source>
        <dbReference type="Proteomes" id="UP000185728"/>
    </source>
</evidence>
<dbReference type="InterPro" id="IPR018247">
    <property type="entry name" value="EF_Hand_1_Ca_BS"/>
</dbReference>
<keyword evidence="3" id="KW-1185">Reference proteome</keyword>
<evidence type="ECO:0000256" key="1">
    <source>
        <dbReference type="SAM" id="SignalP"/>
    </source>
</evidence>